<proteinExistence type="inferred from homology"/>
<keyword evidence="3" id="KW-0862">Zinc</keyword>
<sequence length="135" mass="15287">MKLEGGCYCGEVRYTAEGVPMLKAQCHCRECQYFSGGAPHMFLLMPSDGFRYTQGEPRRFSRSDLEHPVTREFCATCGTQLITRRPGLDAIILKVGTLDDPVVFGQPQMAIFTVDRQPFHQIPDGLPTFERMPKR</sequence>
<evidence type="ECO:0000256" key="2">
    <source>
        <dbReference type="ARBA" id="ARBA00022723"/>
    </source>
</evidence>
<dbReference type="Gene3D" id="3.90.1590.10">
    <property type="entry name" value="glutathione-dependent formaldehyde- activating enzyme (gfa)"/>
    <property type="match status" value="1"/>
</dbReference>
<dbReference type="Pfam" id="PF04828">
    <property type="entry name" value="GFA"/>
    <property type="match status" value="1"/>
</dbReference>
<comment type="similarity">
    <text evidence="1">Belongs to the Gfa family.</text>
</comment>
<gene>
    <name evidence="6" type="ORF">ISS97_04950</name>
</gene>
<keyword evidence="4" id="KW-0456">Lyase</keyword>
<evidence type="ECO:0000256" key="1">
    <source>
        <dbReference type="ARBA" id="ARBA00005495"/>
    </source>
</evidence>
<dbReference type="PANTHER" id="PTHR33337:SF40">
    <property type="entry name" value="CENP-V_GFA DOMAIN-CONTAINING PROTEIN-RELATED"/>
    <property type="match status" value="1"/>
</dbReference>
<keyword evidence="2" id="KW-0479">Metal-binding</keyword>
<accession>A0ABW8K1A0</accession>
<organism evidence="6 7">
    <name type="scientific">Dyella koreensis</name>
    <dbReference type="NCBI Taxonomy" id="311235"/>
    <lineage>
        <taxon>Bacteria</taxon>
        <taxon>Pseudomonadati</taxon>
        <taxon>Pseudomonadota</taxon>
        <taxon>Gammaproteobacteria</taxon>
        <taxon>Lysobacterales</taxon>
        <taxon>Rhodanobacteraceae</taxon>
        <taxon>Dyella</taxon>
    </lineage>
</organism>
<protein>
    <submittedName>
        <fullName evidence="6">GFA family protein</fullName>
    </submittedName>
</protein>
<dbReference type="InterPro" id="IPR011057">
    <property type="entry name" value="Mss4-like_sf"/>
</dbReference>
<evidence type="ECO:0000313" key="7">
    <source>
        <dbReference type="Proteomes" id="UP001620408"/>
    </source>
</evidence>
<evidence type="ECO:0000259" key="5">
    <source>
        <dbReference type="PROSITE" id="PS51891"/>
    </source>
</evidence>
<feature type="domain" description="CENP-V/GFA" evidence="5">
    <location>
        <begin position="3"/>
        <end position="120"/>
    </location>
</feature>
<evidence type="ECO:0000313" key="6">
    <source>
        <dbReference type="EMBL" id="MFK2916601.1"/>
    </source>
</evidence>
<dbReference type="InterPro" id="IPR006913">
    <property type="entry name" value="CENP-V/GFA"/>
</dbReference>
<dbReference type="PANTHER" id="PTHR33337">
    <property type="entry name" value="GFA DOMAIN-CONTAINING PROTEIN"/>
    <property type="match status" value="1"/>
</dbReference>
<dbReference type="SUPFAM" id="SSF51316">
    <property type="entry name" value="Mss4-like"/>
    <property type="match status" value="1"/>
</dbReference>
<evidence type="ECO:0000256" key="3">
    <source>
        <dbReference type="ARBA" id="ARBA00022833"/>
    </source>
</evidence>
<dbReference type="EMBL" id="JADIKD010000007">
    <property type="protein sequence ID" value="MFK2916601.1"/>
    <property type="molecule type" value="Genomic_DNA"/>
</dbReference>
<dbReference type="RefSeq" id="WP_379985966.1">
    <property type="nucleotide sequence ID" value="NZ_JADIKD010000007.1"/>
</dbReference>
<dbReference type="Proteomes" id="UP001620408">
    <property type="component" value="Unassembled WGS sequence"/>
</dbReference>
<comment type="caution">
    <text evidence="6">The sequence shown here is derived from an EMBL/GenBank/DDBJ whole genome shotgun (WGS) entry which is preliminary data.</text>
</comment>
<evidence type="ECO:0000256" key="4">
    <source>
        <dbReference type="ARBA" id="ARBA00023239"/>
    </source>
</evidence>
<reference evidence="6 7" key="1">
    <citation type="submission" date="2020-10" db="EMBL/GenBank/DDBJ databases">
        <title>Phylogeny of dyella-like bacteria.</title>
        <authorList>
            <person name="Fu J."/>
        </authorList>
    </citation>
    <scope>NUCLEOTIDE SEQUENCE [LARGE SCALE GENOMIC DNA]</scope>
    <source>
        <strain evidence="6 7">BB4</strain>
    </source>
</reference>
<keyword evidence="7" id="KW-1185">Reference proteome</keyword>
<name>A0ABW8K1A0_9GAMM</name>
<dbReference type="PROSITE" id="PS51891">
    <property type="entry name" value="CENP_V_GFA"/>
    <property type="match status" value="1"/>
</dbReference>